<dbReference type="OrthoDB" id="249703at2759"/>
<evidence type="ECO:0000259" key="2">
    <source>
        <dbReference type="Pfam" id="PF12697"/>
    </source>
</evidence>
<proteinExistence type="inferred from homology"/>
<dbReference type="SUPFAM" id="SSF53474">
    <property type="entry name" value="alpha/beta-Hydrolases"/>
    <property type="match status" value="1"/>
</dbReference>
<dbReference type="Pfam" id="PF12697">
    <property type="entry name" value="Abhydrolase_6"/>
    <property type="match status" value="1"/>
</dbReference>
<dbReference type="PROSITE" id="PS51257">
    <property type="entry name" value="PROKAR_LIPOPROTEIN"/>
    <property type="match status" value="1"/>
</dbReference>
<dbReference type="InterPro" id="IPR000073">
    <property type="entry name" value="AB_hydrolase_1"/>
</dbReference>
<evidence type="ECO:0000313" key="4">
    <source>
        <dbReference type="Proteomes" id="UP000799424"/>
    </source>
</evidence>
<organism evidence="3 4">
    <name type="scientific">Ophiobolus disseminans</name>
    <dbReference type="NCBI Taxonomy" id="1469910"/>
    <lineage>
        <taxon>Eukaryota</taxon>
        <taxon>Fungi</taxon>
        <taxon>Dikarya</taxon>
        <taxon>Ascomycota</taxon>
        <taxon>Pezizomycotina</taxon>
        <taxon>Dothideomycetes</taxon>
        <taxon>Pleosporomycetidae</taxon>
        <taxon>Pleosporales</taxon>
        <taxon>Pleosporineae</taxon>
        <taxon>Phaeosphaeriaceae</taxon>
        <taxon>Ophiobolus</taxon>
    </lineage>
</organism>
<keyword evidence="4" id="KW-1185">Reference proteome</keyword>
<evidence type="ECO:0000256" key="1">
    <source>
        <dbReference type="ARBA" id="ARBA00038115"/>
    </source>
</evidence>
<dbReference type="Gene3D" id="3.40.50.1820">
    <property type="entry name" value="alpha/beta hydrolase"/>
    <property type="match status" value="1"/>
</dbReference>
<reference evidence="3" key="1">
    <citation type="journal article" date="2020" name="Stud. Mycol.">
        <title>101 Dothideomycetes genomes: a test case for predicting lifestyles and emergence of pathogens.</title>
        <authorList>
            <person name="Haridas S."/>
            <person name="Albert R."/>
            <person name="Binder M."/>
            <person name="Bloem J."/>
            <person name="Labutti K."/>
            <person name="Salamov A."/>
            <person name="Andreopoulos B."/>
            <person name="Baker S."/>
            <person name="Barry K."/>
            <person name="Bills G."/>
            <person name="Bluhm B."/>
            <person name="Cannon C."/>
            <person name="Castanera R."/>
            <person name="Culley D."/>
            <person name="Daum C."/>
            <person name="Ezra D."/>
            <person name="Gonzalez J."/>
            <person name="Henrissat B."/>
            <person name="Kuo A."/>
            <person name="Liang C."/>
            <person name="Lipzen A."/>
            <person name="Lutzoni F."/>
            <person name="Magnuson J."/>
            <person name="Mondo S."/>
            <person name="Nolan M."/>
            <person name="Ohm R."/>
            <person name="Pangilinan J."/>
            <person name="Park H.-J."/>
            <person name="Ramirez L."/>
            <person name="Alfaro M."/>
            <person name="Sun H."/>
            <person name="Tritt A."/>
            <person name="Yoshinaga Y."/>
            <person name="Zwiers L.-H."/>
            <person name="Turgeon B."/>
            <person name="Goodwin S."/>
            <person name="Spatafora J."/>
            <person name="Crous P."/>
            <person name="Grigoriev I."/>
        </authorList>
    </citation>
    <scope>NUCLEOTIDE SEQUENCE</scope>
    <source>
        <strain evidence="3">CBS 113818</strain>
    </source>
</reference>
<dbReference type="Proteomes" id="UP000799424">
    <property type="component" value="Unassembled WGS sequence"/>
</dbReference>
<evidence type="ECO:0000313" key="3">
    <source>
        <dbReference type="EMBL" id="KAF2820493.1"/>
    </source>
</evidence>
<dbReference type="AlphaFoldDB" id="A0A6A6ZID5"/>
<dbReference type="Gene3D" id="1.20.1440.110">
    <property type="entry name" value="acylaminoacyl peptidase"/>
    <property type="match status" value="1"/>
</dbReference>
<dbReference type="EMBL" id="MU006240">
    <property type="protein sequence ID" value="KAF2820493.1"/>
    <property type="molecule type" value="Genomic_DNA"/>
</dbReference>
<dbReference type="InterPro" id="IPR050261">
    <property type="entry name" value="FrsA_esterase"/>
</dbReference>
<dbReference type="PANTHER" id="PTHR22946:SF12">
    <property type="entry name" value="CONIDIAL PIGMENT BIOSYNTHESIS PROTEIN AYG1 (AFU_ORTHOLOGUE AFUA_2G17550)"/>
    <property type="match status" value="1"/>
</dbReference>
<dbReference type="PANTHER" id="PTHR22946">
    <property type="entry name" value="DIENELACTONE HYDROLASE DOMAIN-CONTAINING PROTEIN-RELATED"/>
    <property type="match status" value="1"/>
</dbReference>
<dbReference type="GO" id="GO:0016787">
    <property type="term" value="F:hydrolase activity"/>
    <property type="evidence" value="ECO:0007669"/>
    <property type="project" value="UniProtKB-KW"/>
</dbReference>
<keyword evidence="3" id="KW-0378">Hydrolase</keyword>
<gene>
    <name evidence="3" type="ORF">CC86DRAFT_374201</name>
</gene>
<accession>A0A6A6ZID5</accession>
<name>A0A6A6ZID5_9PLEO</name>
<protein>
    <submittedName>
        <fullName evidence="3">Alpha/beta-hydrolase</fullName>
    </submittedName>
</protein>
<comment type="similarity">
    <text evidence="1">Belongs to the AB hydrolase superfamily. FUS2 hydrolase family.</text>
</comment>
<sequence length="444" mass="48737">MRFSPFTYGPLVATMTYGCLAAGDNSTEEEPMLQLSTDPAFHFDTLVPLGLAIAGGADIGPVLGVAKDIEAGNMESFTQQFHDLANRTKAQAEDPDNSYDSVNVQDTWFSASNYFRRATNYIFGNWSDPRIVDFWAEQIAAFDKGLVAMTIPGERVRIPATKGNFTIEAIWYAAPENKHANAPTLIVGNGFDAAQEDSYHVYCVPALARGWNCITYEGPGQPTVRINQKIGFIPDWERVVTPVVDYLFREKSHLVDPDMLVLLGNSFGGYLAARAAAFEPRLSAALLVGGVWDFSLVFLSGLPKSLVAMFDAGNYTDFDHEVLSLRASGDVPTNVLLGLNQGLWTFNTQSPSDMLMQVKQYRVEDFIDQIKIPVFVGDAEFESFFKGQPQLVKEALGDRATLHKFTGVAGYHCQVGAGQELVRVLFGWLNKTLGGSGSGPQKKR</sequence>
<feature type="domain" description="AB hydrolase-1" evidence="2">
    <location>
        <begin position="203"/>
        <end position="401"/>
    </location>
</feature>
<dbReference type="InterPro" id="IPR029058">
    <property type="entry name" value="AB_hydrolase_fold"/>
</dbReference>